<sequence length="2167" mass="241997">MAQAAALQAALAAATAAAQAATTALTEIKQTKASGLVSKPKELELSGKPEEDRRTWQDWKFAAVQYLSVRDQKFVENINQMVTRTDPVEMDALSPDEKNRSEALYVFLSGLVKGRLLGILKNPRLAANSNGFEALRLIQHEIEPASGAAAIGLLETILSIPEPPRGTPLRDSILAVERLFEDYEASSKEKLGENLKIATLRKLLPEELKVHATFLVKEGVTYEQVKKAVAEYEVADRSFQALKPEAIYSGGKGKGGKGDKPQCKHCGKSHKGECWAKGQQDSKGKGKGGKDAKGKSKGDNQKGKTQQSPKEPCQICGKAGHGAAKCYQRFKQDKGKVQQTKDSVPSGTGEAPSPKGNGVAAIGLRDGSTSPETELARTILGITSANRYGQARCLLDTGADKHICPESFASWIPAKSKATGPRLKDAQGNDIPHESKYRTVGLCLKNQDGRETVAYVSFLVGPVQQPILSVGRLEDDFSAVLDTRKRVLVLDGDILPVERILRSYHIPAWVVEPTEDDQRRQVRQVKRIVHDVDQGLVKFKPHLKSELEDHPRRKSKAETEPRGEDPAKPSRTKRSGEPVKEELRACKPETPAETRGVKEVSLSESEESEEEVSEPPVPLSSPAGQVIPKVPEGPPPPKPVKTSAKEGRLDQKFFGMASKKIETVLREEDWHAAGKQYLREDGIPLTFQDYFESRLRGDDKDHTVCECGKPLKPSQDSLWSHLSHKHCVPGCMWNLWMAEYEARMSSTPGSAKGSKVREKQERAKKEEAQEARSGDEAKGPVVLTEGPGVSAPSRREHSDDDSDVRSRDRGRRNRSPTPRREEPPMRKKRSEMTAEEKFADNYASRERKWHKKASRAEEKKGERKPRGKGKHKGKPKGSGGILVIRCEGWICASGSAMDKDPPEDERPQPVEVAGGEESDLAEAEELAPGGGAADRPVELRPNSKVKDMKRRLRELHAPVWGSKEILWERLQQHEAQLKSRREVAEQLQRREEAINRDPESARVPIEITSPSPPTDEEREAHSLTHLPFAPWCEICLRSRTRDNPHRTMPKEEEATALVGPALPLVSMDWFEVKGSPTDERSEESPPGFTQCLMVTDGQTGYVAAIPCPEKKNQAAYLCEMIVKFLKLMRHTEFRLRADNEPALVTVVEAVKGVWPHFLRVDQTPLYSSASNGKAERSIQTVRRLAVTLRLALERDYGIRLDATMAVWPWLCRHAAWSHNRFHVKLNHKTAYEELFQSRYRREVVPFGETVLYMEPMSPSRRKRAGHRHQKMDAVMERGIWLGRAEESDEHLIASSAGVFRCRTIRRLLPDQRSDKELLVGMQGVPWDLTAGAIPKKKREKIQVKFAIPAPTVAEKDGELEAPMSPQDDAASSGYAPTEPAPAGAEQEEVSDREVEIPSSGAGPLPTVAEGQGGDRQTALTAPPSPRSGPTVRPHEEGPESQSKRTVLSPPRGDKRPAEVPVEAIDPEVPKTQESQGFVLAATLEVRAEHLDEEPPVALPEAWEALEDDLSGLQSADHPDNWTEERWYEESHKGKSKELKDLENYSVYKPVLKAETKGKKYITTRWEEVPKFKNGRWIVRSRFVAREFRWKDPGRDDLFGVMSSANTLRMLDVLLAKGPGYTAVIGDVTCAFFHAEEDEEVYVDPPVEWKEIHGYEWVWKLERQLYGRRPAPRKFGDKVARVMCEKLQTVRCKEVPHLYFHPTKGVAIEVHVDDFYAVGPGNAPWEVMTELKNHLTINLEGPFKPGDSFVHLKRKRVITNDGLWIAPGDAHLKKLLELTGLHWSSTGRDTPQTKDLSSIQEAEPLSPEDGTLFRSITGILMYLANDRPDVQYTVNELACAMAKPTRQALEAAKHLVRYLLKTKDFGIFFSNTWEDTDQLTVWTDSDWAGDKQTRRSRTAVHLCWGDCLLYSYTRRQTVVAQSSAEAELYATASGVSEGILLRKVLAFFGYTVGLQTITDSSANNAVSHRLGVGKTRHLETKVLWLQDLVYDGRLVMRWIRGQQNPADLGTKVLQKKRIQELCKMAGIGPLNDSVGVRSITAGSHPANWEGICIGKLLALATLVSQVPGIRGTEFVVPDHTTSIWTMESLLLGFLILLVLVWFGIWGLCYLWGKKQAQKIQMKPTLFKGKDSTRIHLRKECRALKNSTTVQEWPVCQFCTEAWLQPKVD</sequence>
<reference evidence="6" key="2">
    <citation type="submission" date="2024-04" db="EMBL/GenBank/DDBJ databases">
        <authorList>
            <person name="Chen Y."/>
            <person name="Shah S."/>
            <person name="Dougan E. K."/>
            <person name="Thang M."/>
            <person name="Chan C."/>
        </authorList>
    </citation>
    <scope>NUCLEOTIDE SEQUENCE [LARGE SCALE GENOMIC DNA]</scope>
</reference>
<dbReference type="Pfam" id="PF07727">
    <property type="entry name" value="RVT_2"/>
    <property type="match status" value="1"/>
</dbReference>
<evidence type="ECO:0000313" key="8">
    <source>
        <dbReference type="Proteomes" id="UP001152797"/>
    </source>
</evidence>
<evidence type="ECO:0000256" key="3">
    <source>
        <dbReference type="SAM" id="SignalP"/>
    </source>
</evidence>
<feature type="region of interest" description="Disordered" evidence="1">
    <location>
        <begin position="1354"/>
        <end position="1459"/>
    </location>
</feature>
<keyword evidence="2" id="KW-1133">Transmembrane helix</keyword>
<dbReference type="Proteomes" id="UP001152797">
    <property type="component" value="Unassembled WGS sequence"/>
</dbReference>
<evidence type="ECO:0000313" key="7">
    <source>
        <dbReference type="EMBL" id="CAL4774712.1"/>
    </source>
</evidence>
<evidence type="ECO:0000259" key="4">
    <source>
        <dbReference type="Pfam" id="PF07727"/>
    </source>
</evidence>
<feature type="compositionally biased region" description="Low complexity" evidence="1">
    <location>
        <begin position="620"/>
        <end position="630"/>
    </location>
</feature>
<evidence type="ECO:0000256" key="1">
    <source>
        <dbReference type="SAM" id="MobiDB-lite"/>
    </source>
</evidence>
<gene>
    <name evidence="5" type="ORF">C1SCF055_LOCUS14674</name>
</gene>
<dbReference type="GO" id="GO:0003676">
    <property type="term" value="F:nucleic acid binding"/>
    <property type="evidence" value="ECO:0007669"/>
    <property type="project" value="InterPro"/>
</dbReference>
<feature type="compositionally biased region" description="Basic residues" evidence="1">
    <location>
        <begin position="862"/>
        <end position="875"/>
    </location>
</feature>
<organism evidence="5">
    <name type="scientific">Cladocopium goreaui</name>
    <dbReference type="NCBI Taxonomy" id="2562237"/>
    <lineage>
        <taxon>Eukaryota</taxon>
        <taxon>Sar</taxon>
        <taxon>Alveolata</taxon>
        <taxon>Dinophyceae</taxon>
        <taxon>Suessiales</taxon>
        <taxon>Symbiodiniaceae</taxon>
        <taxon>Cladocopium</taxon>
    </lineage>
</organism>
<dbReference type="CDD" id="cd09272">
    <property type="entry name" value="RNase_HI_RT_Ty1"/>
    <property type="match status" value="1"/>
</dbReference>
<feature type="compositionally biased region" description="Polar residues" evidence="1">
    <location>
        <begin position="337"/>
        <end position="346"/>
    </location>
</feature>
<feature type="transmembrane region" description="Helical" evidence="2">
    <location>
        <begin position="2088"/>
        <end position="2111"/>
    </location>
</feature>
<feature type="compositionally biased region" description="Acidic residues" evidence="1">
    <location>
        <begin position="604"/>
        <end position="613"/>
    </location>
</feature>
<dbReference type="OrthoDB" id="414945at2759"/>
<feature type="domain" description="Reverse transcriptase Ty1/copia-type" evidence="4">
    <location>
        <begin position="1554"/>
        <end position="1719"/>
    </location>
</feature>
<keyword evidence="8" id="KW-1185">Reference proteome</keyword>
<dbReference type="InterPro" id="IPR012337">
    <property type="entry name" value="RNaseH-like_sf"/>
</dbReference>
<feature type="chain" id="PRO_5043270241" evidence="3">
    <location>
        <begin position="21"/>
        <end position="2167"/>
    </location>
</feature>
<dbReference type="PANTHER" id="PTHR11439">
    <property type="entry name" value="GAG-POL-RELATED RETROTRANSPOSON"/>
    <property type="match status" value="1"/>
</dbReference>
<feature type="compositionally biased region" description="Basic and acidic residues" evidence="1">
    <location>
        <begin position="897"/>
        <end position="908"/>
    </location>
</feature>
<feature type="compositionally biased region" description="Basic and acidic residues" evidence="1">
    <location>
        <begin position="543"/>
        <end position="598"/>
    </location>
</feature>
<dbReference type="PANTHER" id="PTHR11439:SF467">
    <property type="entry name" value="INTEGRASE CATALYTIC DOMAIN-CONTAINING PROTEIN"/>
    <property type="match status" value="1"/>
</dbReference>
<dbReference type="EMBL" id="CAMXCT020001162">
    <property type="protein sequence ID" value="CAL1140775.1"/>
    <property type="molecule type" value="Genomic_DNA"/>
</dbReference>
<keyword evidence="2" id="KW-0812">Transmembrane</keyword>
<feature type="region of interest" description="Disordered" evidence="1">
    <location>
        <begin position="746"/>
        <end position="881"/>
    </location>
</feature>
<feature type="compositionally biased region" description="Acidic residues" evidence="1">
    <location>
        <begin position="914"/>
        <end position="925"/>
    </location>
</feature>
<feature type="region of interest" description="Disordered" evidence="1">
    <location>
        <begin position="540"/>
        <end position="646"/>
    </location>
</feature>
<accession>A0A9P1C9J1</accession>
<keyword evidence="3" id="KW-0732">Signal</keyword>
<proteinExistence type="predicted"/>
<dbReference type="InterPro" id="IPR013103">
    <property type="entry name" value="RVT_2"/>
</dbReference>
<feature type="signal peptide" evidence="3">
    <location>
        <begin position="1"/>
        <end position="20"/>
    </location>
</feature>
<comment type="caution">
    <text evidence="5">The sequence shown here is derived from an EMBL/GenBank/DDBJ whole genome shotgun (WGS) entry which is preliminary data.</text>
</comment>
<feature type="compositionally biased region" description="Basic and acidic residues" evidence="1">
    <location>
        <begin position="755"/>
        <end position="778"/>
    </location>
</feature>
<evidence type="ECO:0000313" key="5">
    <source>
        <dbReference type="EMBL" id="CAI3987400.1"/>
    </source>
</evidence>
<keyword evidence="2" id="KW-0472">Membrane</keyword>
<dbReference type="InterPro" id="IPR036397">
    <property type="entry name" value="RNaseH_sf"/>
</dbReference>
<protein>
    <submittedName>
        <fullName evidence="7">Retrovirus-related Pol polyprotein from transposon TNT 1-94</fullName>
    </submittedName>
</protein>
<dbReference type="Gene3D" id="3.30.420.10">
    <property type="entry name" value="Ribonuclease H-like superfamily/Ribonuclease H"/>
    <property type="match status" value="1"/>
</dbReference>
<reference evidence="5" key="1">
    <citation type="submission" date="2022-10" db="EMBL/GenBank/DDBJ databases">
        <authorList>
            <person name="Chen Y."/>
            <person name="Dougan E. K."/>
            <person name="Chan C."/>
            <person name="Rhodes N."/>
            <person name="Thang M."/>
        </authorList>
    </citation>
    <scope>NUCLEOTIDE SEQUENCE</scope>
</reference>
<feature type="compositionally biased region" description="Basic and acidic residues" evidence="1">
    <location>
        <begin position="270"/>
        <end position="302"/>
    </location>
</feature>
<feature type="region of interest" description="Disordered" evidence="1">
    <location>
        <begin position="893"/>
        <end position="944"/>
    </location>
</feature>
<evidence type="ECO:0000256" key="2">
    <source>
        <dbReference type="SAM" id="Phobius"/>
    </source>
</evidence>
<dbReference type="EMBL" id="CAMXCT030001162">
    <property type="protein sequence ID" value="CAL4774712.1"/>
    <property type="molecule type" value="Genomic_DNA"/>
</dbReference>
<name>A0A9P1C9J1_9DINO</name>
<feature type="region of interest" description="Disordered" evidence="1">
    <location>
        <begin position="268"/>
        <end position="313"/>
    </location>
</feature>
<feature type="compositionally biased region" description="Basic and acidic residues" evidence="1">
    <location>
        <begin position="818"/>
        <end position="846"/>
    </location>
</feature>
<dbReference type="SUPFAM" id="SSF53098">
    <property type="entry name" value="Ribonuclease H-like"/>
    <property type="match status" value="1"/>
</dbReference>
<feature type="region of interest" description="Disordered" evidence="1">
    <location>
        <begin position="331"/>
        <end position="370"/>
    </location>
</feature>
<dbReference type="EMBL" id="CAMXCT010001162">
    <property type="protein sequence ID" value="CAI3987400.1"/>
    <property type="molecule type" value="Genomic_DNA"/>
</dbReference>
<evidence type="ECO:0000313" key="6">
    <source>
        <dbReference type="EMBL" id="CAL1140775.1"/>
    </source>
</evidence>
<feature type="compositionally biased region" description="Basic and acidic residues" evidence="1">
    <location>
        <begin position="793"/>
        <end position="807"/>
    </location>
</feature>